<dbReference type="EMBL" id="AQFT01000136">
    <property type="protein sequence ID" value="EMZ21150.1"/>
    <property type="molecule type" value="Genomic_DNA"/>
</dbReference>
<sequence>MSEAKLDVIVKAINLMEYTMTITSNRKRYPVKHLTLVKRIQNRCMDIYEYLLDANRLKLDTSKSERQELQTKAISCCDKLSCYVELSMKLKLIGSDTVGYWQKQINDVKYMSIAWRSKDKER</sequence>
<evidence type="ECO:0000313" key="2">
    <source>
        <dbReference type="Proteomes" id="UP000012589"/>
    </source>
</evidence>
<accession>N2A4Y4</accession>
<dbReference type="PATRIC" id="fig|1235802.3.peg.4982"/>
<proteinExistence type="predicted"/>
<name>N2A4Y4_9FIRM</name>
<organism evidence="1 2">
    <name type="scientific">Eubacterium plexicaudatum ASF492</name>
    <dbReference type="NCBI Taxonomy" id="1235802"/>
    <lineage>
        <taxon>Bacteria</taxon>
        <taxon>Bacillati</taxon>
        <taxon>Bacillota</taxon>
        <taxon>Clostridia</taxon>
        <taxon>Eubacteriales</taxon>
        <taxon>Eubacteriaceae</taxon>
        <taxon>Eubacterium</taxon>
    </lineage>
</organism>
<dbReference type="CDD" id="cd16376">
    <property type="entry name" value="Avd_like"/>
    <property type="match status" value="1"/>
</dbReference>
<dbReference type="InterPro" id="IPR036583">
    <property type="entry name" value="23S_rRNA_IVS_sf"/>
</dbReference>
<protein>
    <recommendedName>
        <fullName evidence="3">Four helix bundle protein</fullName>
    </recommendedName>
</protein>
<dbReference type="OrthoDB" id="2044173at2"/>
<dbReference type="Gene3D" id="1.20.1440.60">
    <property type="entry name" value="23S rRNA-intervening sequence"/>
    <property type="match status" value="1"/>
</dbReference>
<dbReference type="AlphaFoldDB" id="N2A4Y4"/>
<reference evidence="1 2" key="1">
    <citation type="journal article" date="2014" name="Genome Announc.">
        <title>Draft genome sequences of the altered schaedler flora, a defined bacterial community from gnotobiotic mice.</title>
        <authorList>
            <person name="Wannemuehler M.J."/>
            <person name="Overstreet A.M."/>
            <person name="Ward D.V."/>
            <person name="Phillips G.J."/>
        </authorList>
    </citation>
    <scope>NUCLEOTIDE SEQUENCE [LARGE SCALE GENOMIC DNA]</scope>
    <source>
        <strain evidence="1 2">ASF492</strain>
    </source>
</reference>
<keyword evidence="2" id="KW-1185">Reference proteome</keyword>
<dbReference type="Proteomes" id="UP000012589">
    <property type="component" value="Unassembled WGS sequence"/>
</dbReference>
<evidence type="ECO:0008006" key="3">
    <source>
        <dbReference type="Google" id="ProtNLM"/>
    </source>
</evidence>
<gene>
    <name evidence="1" type="ORF">C823_04723</name>
</gene>
<evidence type="ECO:0000313" key="1">
    <source>
        <dbReference type="EMBL" id="EMZ21150.1"/>
    </source>
</evidence>
<comment type="caution">
    <text evidence="1">The sequence shown here is derived from an EMBL/GenBank/DDBJ whole genome shotgun (WGS) entry which is preliminary data.</text>
</comment>
<dbReference type="HOGENOM" id="CLU_145378_0_0_9"/>
<dbReference type="eggNOG" id="ENOG502ZF44">
    <property type="taxonomic scope" value="Bacteria"/>
</dbReference>
<dbReference type="STRING" id="1235802.C823_04723"/>
<dbReference type="InterPro" id="IPR055360">
    <property type="entry name" value="bAvd"/>
</dbReference>